<evidence type="ECO:0000256" key="1">
    <source>
        <dbReference type="SAM" id="SignalP"/>
    </source>
</evidence>
<evidence type="ECO:0000313" key="4">
    <source>
        <dbReference type="Proteomes" id="UP000779507"/>
    </source>
</evidence>
<gene>
    <name evidence="3" type="ORF">HNP98_000714</name>
</gene>
<dbReference type="SUPFAM" id="SSF53187">
    <property type="entry name" value="Zn-dependent exopeptidases"/>
    <property type="match status" value="1"/>
</dbReference>
<dbReference type="PANTHER" id="PTHR12147">
    <property type="entry name" value="METALLOPEPTIDASE M28 FAMILY MEMBER"/>
    <property type="match status" value="1"/>
</dbReference>
<evidence type="ECO:0000259" key="2">
    <source>
        <dbReference type="Pfam" id="PF04389"/>
    </source>
</evidence>
<keyword evidence="4" id="KW-1185">Reference proteome</keyword>
<dbReference type="Proteomes" id="UP000779507">
    <property type="component" value="Unassembled WGS sequence"/>
</dbReference>
<comment type="caution">
    <text evidence="3">The sequence shown here is derived from an EMBL/GenBank/DDBJ whole genome shotgun (WGS) entry which is preliminary data.</text>
</comment>
<dbReference type="Gene3D" id="3.40.630.10">
    <property type="entry name" value="Zn peptidases"/>
    <property type="match status" value="1"/>
</dbReference>
<dbReference type="InterPro" id="IPR007484">
    <property type="entry name" value="Peptidase_M28"/>
</dbReference>
<dbReference type="EMBL" id="JABSNP010000003">
    <property type="protein sequence ID" value="NRT17903.1"/>
    <property type="molecule type" value="Genomic_DNA"/>
</dbReference>
<evidence type="ECO:0000313" key="3">
    <source>
        <dbReference type="EMBL" id="NRT17903.1"/>
    </source>
</evidence>
<dbReference type="PANTHER" id="PTHR12147:SF26">
    <property type="entry name" value="PEPTIDASE M28 DOMAIN-CONTAINING PROTEIN"/>
    <property type="match status" value="1"/>
</dbReference>
<feature type="signal peptide" evidence="1">
    <location>
        <begin position="1"/>
        <end position="21"/>
    </location>
</feature>
<dbReference type="InterPro" id="IPR045175">
    <property type="entry name" value="M28_fam"/>
</dbReference>
<dbReference type="Pfam" id="PF04389">
    <property type="entry name" value="Peptidase_M28"/>
    <property type="match status" value="1"/>
</dbReference>
<dbReference type="Gene3D" id="3.50.30.30">
    <property type="match status" value="1"/>
</dbReference>
<protein>
    <recommendedName>
        <fullName evidence="2">Peptidase M28 domain-containing protein</fullName>
    </recommendedName>
</protein>
<dbReference type="RefSeq" id="WP_173808681.1">
    <property type="nucleotide sequence ID" value="NZ_JABSNP010000003.1"/>
</dbReference>
<feature type="chain" id="PRO_5045854343" description="Peptidase M28 domain-containing protein" evidence="1">
    <location>
        <begin position="22"/>
        <end position="549"/>
    </location>
</feature>
<proteinExistence type="predicted"/>
<name>A0ABX2FL91_9BACT</name>
<keyword evidence="1" id="KW-0732">Signal</keyword>
<reference evidence="3 4" key="1">
    <citation type="submission" date="2020-05" db="EMBL/GenBank/DDBJ databases">
        <title>Genomic Encyclopedia of Type Strains, Phase IV (KMG-V): Genome sequencing to study the core and pangenomes of soil and plant-associated prokaryotes.</title>
        <authorList>
            <person name="Whitman W."/>
        </authorList>
    </citation>
    <scope>NUCLEOTIDE SEQUENCE [LARGE SCALE GENOMIC DNA]</scope>
    <source>
        <strain evidence="3 4">9A</strain>
    </source>
</reference>
<feature type="domain" description="Peptidase M28" evidence="2">
    <location>
        <begin position="325"/>
        <end position="528"/>
    </location>
</feature>
<accession>A0ABX2FL91</accession>
<organism evidence="3 4">
    <name type="scientific">Hymenobacter caeli</name>
    <dbReference type="NCBI Taxonomy" id="2735894"/>
    <lineage>
        <taxon>Bacteria</taxon>
        <taxon>Pseudomonadati</taxon>
        <taxon>Bacteroidota</taxon>
        <taxon>Cytophagia</taxon>
        <taxon>Cytophagales</taxon>
        <taxon>Hymenobacteraceae</taxon>
        <taxon>Hymenobacter</taxon>
    </lineage>
</organism>
<sequence length="549" mass="59037">MLKNLLLPALLALALGGPAHAQGRVKTKPRPGVMPTLGTPPADLVDWAPRYADLVTAARLRTHLAVLASDEYGGRETGQPGQHLAAAYVAAQLQAAGLAGPGPDPTAPYLQKFQLETVAWAPGATLQVGGTHYQWPNDFYGRGSAGFDLETEARPVFVGFGIEQAGYADYQGLDVAGKAVLIMQGEPTTASGKPLLSPDGSYTRWGRDDRAKLAVALQHGVRSVFFVDFRPNGNFEKTAARLAPALAQPSLGLPGAVPPRPPVFYLAPAVGYKLLSTNAAAVARYLAQTGTRGQPVASPFKAEALRIRAPKTRTLVGTENALGFVEGTDKKNEILVVSAHHDHLGVIDGRVYNGADDDGSGTAALLNLAEVFAQAKKDGHGPRRSLLFLSVTGEEEGLFGSEYYAGHPVFPLAGTVADLNIDMVGRTDPAHEGQPDYVYVIGSDKLASQLKVVVEAANQQYTHLALDYKYDDPADPNRFYYRSDHYNFAVHGVPVAFFFNGVHADYHQASDKIEKIQFDKMEARARLVFFTAWELANREARVVVDSDKP</sequence>